<feature type="coiled-coil region" evidence="1">
    <location>
        <begin position="56"/>
        <end position="83"/>
    </location>
</feature>
<sequence>MAPEQEGDDLDASTVIDTFVDDARLKLKRATASLEAMRVTASTKLAAAAAKHAAARRALEDERRTFDREVREAEARNARAEDVVTLNVGGTMFTTSVETLCADADSMLAAMFSGRHALRPADDGSLFIDRDPKHFGLVLNFLRDGPAAVPPALRLSTGGADEALRAEIFAEANYYQVLGLAALVSGPEERLLACAAAGGSVKHDEDRLRALVVREPGHATLAMAALLASGDVIDAHAEASAKTFVDESGRAPPAPIVLGGGRRAWRLRRAGVEPGGSSIASRDEFVKNWRTFTLGRLDRLNWTGVVAAGGAVAACALPVPKWAERDDAAREYFQNKTVGIEEEDNDWEMRVGPFILYHAYWSDSFYDRETGLDHSFACHEGAVDQKEKGSHISGFEESDIDLFLVGLNPSEALEKIKEIHKVLKAAWAQDPVIIRTKGAITFAASWPLRRVQVILRLYSSPAEVLMGFDIDSCCAAYDGTRLLCLPRFRRAVNSSLNLVDPSRRSPSYESRLRKYALRGFAVSVPAYDPSRVVASAVLGDAAKTEGLARLLLHAHEDSKHPTRVPRAFERLPSSLAGSDDDKLKPEGPVSFYAASDEPRLLDFGPHGETGSDFLGGSGPIASINCYLKRCVDKREVGEKLPFLATTSIKKALKWPKDEVMEYLTTASNPLRGAPEHRQRMDERLAEKRFTTAVPAAVEFIEQDPGRQYVTGSWEPGDRDWYASAYGEAPAAPAFPPLKTPRRAPDPTLLEGVAVACGGDAARVAEAAKAQGYSDAEVAEWRARWEAWRAWHDVRAPARPEPAPAPADLAGLKAAFNELPPEQKKAFHEYAFLSTEFVAPLGVLASAPGPSIADTLAILQAQLPSIEAAAIKAFSAVSSGVAPENNVPTFPIVMPGQIRIIPEERLQTPDGDVGAAAPAPAPRPAVATSSAAAAPARRVFVFPAPAPVGRGADTPAFSFGATAPAPPATSDAAAPAPAAPATADVTPISSFASRRLESPPPSARSPPPRATALGGGGGADRRRAAADRRHAATGALGGGAGADRRRWRRRGAEADATPVFSFGLPPAPAAPAAAAAPAPATAPVYNFGLPPEAPAPRSWPRTLTFVAAPAPAPATSGAAATRSNWPLGHPADPSGFIVYEAEMQQQHPAILEDPNGTAFLRTCWASLPVVERDRYRAALAARRPPRPASPPAPEVD</sequence>
<dbReference type="Pfam" id="PF02214">
    <property type="entry name" value="BTB_2"/>
    <property type="match status" value="1"/>
</dbReference>
<feature type="region of interest" description="Disordered" evidence="2">
    <location>
        <begin position="907"/>
        <end position="928"/>
    </location>
</feature>
<gene>
    <name evidence="4" type="ORF">SO694_00030326</name>
</gene>
<evidence type="ECO:0000313" key="5">
    <source>
        <dbReference type="Proteomes" id="UP001363151"/>
    </source>
</evidence>
<dbReference type="InterPro" id="IPR011333">
    <property type="entry name" value="SKP1/BTB/POZ_sf"/>
</dbReference>
<organism evidence="4 5">
    <name type="scientific">Aureococcus anophagefferens</name>
    <name type="common">Harmful bloom alga</name>
    <dbReference type="NCBI Taxonomy" id="44056"/>
    <lineage>
        <taxon>Eukaryota</taxon>
        <taxon>Sar</taxon>
        <taxon>Stramenopiles</taxon>
        <taxon>Ochrophyta</taxon>
        <taxon>Pelagophyceae</taxon>
        <taxon>Pelagomonadales</taxon>
        <taxon>Pelagomonadaceae</taxon>
        <taxon>Aureococcus</taxon>
    </lineage>
</organism>
<feature type="compositionally biased region" description="Low complexity" evidence="2">
    <location>
        <begin position="958"/>
        <end position="986"/>
    </location>
</feature>
<keyword evidence="1" id="KW-0175">Coiled coil</keyword>
<feature type="region of interest" description="Disordered" evidence="2">
    <location>
        <begin position="958"/>
        <end position="1047"/>
    </location>
</feature>
<dbReference type="SMART" id="SM00225">
    <property type="entry name" value="BTB"/>
    <property type="match status" value="1"/>
</dbReference>
<evidence type="ECO:0000313" key="4">
    <source>
        <dbReference type="EMBL" id="KAK7232275.1"/>
    </source>
</evidence>
<dbReference type="Gene3D" id="3.30.710.10">
    <property type="entry name" value="Potassium Channel Kv1.1, Chain A"/>
    <property type="match status" value="1"/>
</dbReference>
<proteinExistence type="predicted"/>
<dbReference type="EMBL" id="JBBJCI010000370">
    <property type="protein sequence ID" value="KAK7232275.1"/>
    <property type="molecule type" value="Genomic_DNA"/>
</dbReference>
<dbReference type="PANTHER" id="PTHR11145:SF8">
    <property type="entry name" value="RE57120P"/>
    <property type="match status" value="1"/>
</dbReference>
<dbReference type="InterPro" id="IPR045068">
    <property type="entry name" value="BACURD1-3"/>
</dbReference>
<dbReference type="PROSITE" id="PS50097">
    <property type="entry name" value="BTB"/>
    <property type="match status" value="1"/>
</dbReference>
<reference evidence="4 5" key="1">
    <citation type="submission" date="2024-03" db="EMBL/GenBank/DDBJ databases">
        <title>Aureococcus anophagefferens CCMP1851 and Kratosvirus quantuckense: Draft genome of a second virus-susceptible host strain in the model system.</title>
        <authorList>
            <person name="Chase E."/>
            <person name="Truchon A.R."/>
            <person name="Schepens W."/>
            <person name="Wilhelm S.W."/>
        </authorList>
    </citation>
    <scope>NUCLEOTIDE SEQUENCE [LARGE SCALE GENOMIC DNA]</scope>
    <source>
        <strain evidence="4 5">CCMP1851</strain>
    </source>
</reference>
<evidence type="ECO:0000256" key="2">
    <source>
        <dbReference type="SAM" id="MobiDB-lite"/>
    </source>
</evidence>
<evidence type="ECO:0000259" key="3">
    <source>
        <dbReference type="PROSITE" id="PS50097"/>
    </source>
</evidence>
<comment type="caution">
    <text evidence="4">The sequence shown here is derived from an EMBL/GenBank/DDBJ whole genome shotgun (WGS) entry which is preliminary data.</text>
</comment>
<dbReference type="SUPFAM" id="SSF54695">
    <property type="entry name" value="POZ domain"/>
    <property type="match status" value="1"/>
</dbReference>
<evidence type="ECO:0000256" key="1">
    <source>
        <dbReference type="SAM" id="Coils"/>
    </source>
</evidence>
<accession>A0ABR1FK42</accession>
<feature type="compositionally biased region" description="Basic and acidic residues" evidence="2">
    <location>
        <begin position="1018"/>
        <end position="1029"/>
    </location>
</feature>
<dbReference type="InterPro" id="IPR000210">
    <property type="entry name" value="BTB/POZ_dom"/>
</dbReference>
<dbReference type="InterPro" id="IPR003131">
    <property type="entry name" value="T1-type_BTB"/>
</dbReference>
<dbReference type="PANTHER" id="PTHR11145">
    <property type="entry name" value="BTB/POZ DOMAIN-CONTAINING ADAPTER FOR CUL3-MEDIATED RHOA DEGRADATION PROTEIN FAMILY MEMBER"/>
    <property type="match status" value="1"/>
</dbReference>
<feature type="domain" description="BTB" evidence="3">
    <location>
        <begin position="82"/>
        <end position="151"/>
    </location>
</feature>
<name>A0ABR1FK42_AURAN</name>
<keyword evidence="5" id="KW-1185">Reference proteome</keyword>
<feature type="compositionally biased region" description="Pro residues" evidence="2">
    <location>
        <begin position="997"/>
        <end position="1008"/>
    </location>
</feature>
<protein>
    <recommendedName>
        <fullName evidence="3">BTB domain-containing protein</fullName>
    </recommendedName>
</protein>
<dbReference type="Proteomes" id="UP001363151">
    <property type="component" value="Unassembled WGS sequence"/>
</dbReference>